<dbReference type="RefSeq" id="WP_346056688.1">
    <property type="nucleotide sequence ID" value="NZ_BAABIB010000169.1"/>
</dbReference>
<dbReference type="InterPro" id="IPR032710">
    <property type="entry name" value="NTF2-like_dom_sf"/>
</dbReference>
<evidence type="ECO:0000313" key="2">
    <source>
        <dbReference type="EMBL" id="GAA4670117.1"/>
    </source>
</evidence>
<dbReference type="Proteomes" id="UP001500192">
    <property type="component" value="Unassembled WGS sequence"/>
</dbReference>
<keyword evidence="3" id="KW-1185">Reference proteome</keyword>
<comment type="caution">
    <text evidence="2">The sequence shown here is derived from an EMBL/GenBank/DDBJ whole genome shotgun (WGS) entry which is preliminary data.</text>
</comment>
<reference evidence="3" key="1">
    <citation type="journal article" date="2019" name="Int. J. Syst. Evol. Microbiol.">
        <title>The Global Catalogue of Microorganisms (GCM) 10K type strain sequencing project: providing services to taxonomists for standard genome sequencing and annotation.</title>
        <authorList>
            <consortium name="The Broad Institute Genomics Platform"/>
            <consortium name="The Broad Institute Genome Sequencing Center for Infectious Disease"/>
            <person name="Wu L."/>
            <person name="Ma J."/>
        </authorList>
    </citation>
    <scope>NUCLEOTIDE SEQUENCE [LARGE SCALE GENOMIC DNA]</scope>
    <source>
        <strain evidence="3">JCM 18054</strain>
    </source>
</reference>
<sequence length="193" mass="21929">MDDVTEITQLVLNERQGRDRGWWDQMRSAFADDSTVRLSWFRGSGAEFVAASREMSARGDLAVHRLSPPVVHQRGNRAIVELPAVIELRTTVDGVEADLASAARLHYRVERRDGRWLITALDPVYERDRLTSVHPGQTLPVGPADVAAYRPPYRFLCYVFSRRGYPVADDLYGDDRPEEVERFHEAAFAWLSG</sequence>
<dbReference type="EMBL" id="BAABIB010000169">
    <property type="protein sequence ID" value="GAA4670117.1"/>
    <property type="molecule type" value="Genomic_DNA"/>
</dbReference>
<dbReference type="SUPFAM" id="SSF54427">
    <property type="entry name" value="NTF2-like"/>
    <property type="match status" value="1"/>
</dbReference>
<proteinExistence type="predicted"/>
<gene>
    <name evidence="2" type="ORF">GCM10023214_75850</name>
</gene>
<evidence type="ECO:0000259" key="1">
    <source>
        <dbReference type="Pfam" id="PF13577"/>
    </source>
</evidence>
<name>A0ABP8VRQ3_9PSEU</name>
<accession>A0ABP8VRQ3</accession>
<dbReference type="Pfam" id="PF13577">
    <property type="entry name" value="SnoaL_4"/>
    <property type="match status" value="1"/>
</dbReference>
<dbReference type="Gene3D" id="3.10.450.50">
    <property type="match status" value="1"/>
</dbReference>
<organism evidence="2 3">
    <name type="scientific">Amycolatopsis dongchuanensis</name>
    <dbReference type="NCBI Taxonomy" id="1070866"/>
    <lineage>
        <taxon>Bacteria</taxon>
        <taxon>Bacillati</taxon>
        <taxon>Actinomycetota</taxon>
        <taxon>Actinomycetes</taxon>
        <taxon>Pseudonocardiales</taxon>
        <taxon>Pseudonocardiaceae</taxon>
        <taxon>Amycolatopsis</taxon>
    </lineage>
</organism>
<dbReference type="InterPro" id="IPR037401">
    <property type="entry name" value="SnoaL-like"/>
</dbReference>
<feature type="domain" description="SnoaL-like" evidence="1">
    <location>
        <begin position="2"/>
        <end position="121"/>
    </location>
</feature>
<evidence type="ECO:0000313" key="3">
    <source>
        <dbReference type="Proteomes" id="UP001500192"/>
    </source>
</evidence>
<protein>
    <submittedName>
        <fullName evidence="2">Nuclear transport factor 2 family protein</fullName>
    </submittedName>
</protein>